<dbReference type="Gene3D" id="2.10.10.80">
    <property type="match status" value="1"/>
</dbReference>
<protein>
    <recommendedName>
        <fullName evidence="1">Tail spike TSP1/Gp66 N-terminal domain-containing protein</fullName>
    </recommendedName>
</protein>
<name>A0A1B8HQH2_9GAMM</name>
<sequence length="507" mass="55038">MATIPTQNAVPSEAPRDLKFNSGKIDEFVTSKAREYFDRSGKSHLTIEGMKWMVEQVIETFKVDMNQAIIAAGYIPMDSFQKGAEITQRNQILRDEVTGEYYRWDGDLPKVVPVGSTPESAGGVGVGKWVGVGDASLRSDLARSMGAGLIGSESGKNLQQVTDGKQGKFSFSAVELGCIADRVTDNTFLIQEIIDNHEDGHVYLTIEPNVLWHFKDVNMKNGVNIIDMSGWDDEYSHWNEHIKYHFNHNVDNNQHNGNTFHILGRHHPALVVDNIGTKDDPEGEEHRASLVLRENGRLRARVGIGRSDSDSNFIIADNKLRTRFSVATTNEDDFELGLNSGPVSGVDYTYGSIRGDNVIHRKYSGAGKSIQEQYFAGGAAATIITYNPDGSISYSQGGSNTATISSRGEITGTRKLLTYAASLSLMTGQSGSILTNHSSSATSGYILPAGSGYSGVYYTFINTTGAKITVSTRSNESFLDGSSSKDLTSLGGSLSVISIGNGKWATR</sequence>
<evidence type="ECO:0000259" key="1">
    <source>
        <dbReference type="Pfam" id="PF18668"/>
    </source>
</evidence>
<dbReference type="EMBL" id="LZEX01000001">
    <property type="protein sequence ID" value="OBU11682.1"/>
    <property type="molecule type" value="Genomic_DNA"/>
</dbReference>
<gene>
    <name evidence="2" type="ORF">AYY17_02970</name>
</gene>
<accession>A0A1B8HQH2</accession>
<organism evidence="2 3">
    <name type="scientific">Morganella psychrotolerans</name>
    <dbReference type="NCBI Taxonomy" id="368603"/>
    <lineage>
        <taxon>Bacteria</taxon>
        <taxon>Pseudomonadati</taxon>
        <taxon>Pseudomonadota</taxon>
        <taxon>Gammaproteobacteria</taxon>
        <taxon>Enterobacterales</taxon>
        <taxon>Morganellaceae</taxon>
        <taxon>Morganella</taxon>
    </lineage>
</organism>
<reference evidence="2 3" key="1">
    <citation type="submission" date="2016-06" db="EMBL/GenBank/DDBJ databases">
        <authorList>
            <person name="Kjaerup R.B."/>
            <person name="Dalgaard T.S."/>
            <person name="Juul-Madsen H.R."/>
        </authorList>
    </citation>
    <scope>NUCLEOTIDE SEQUENCE [LARGE SCALE GENOMIC DNA]</scope>
    <source>
        <strain evidence="2 3">GCSL-Mp3</strain>
    </source>
</reference>
<dbReference type="AlphaFoldDB" id="A0A1B8HQH2"/>
<evidence type="ECO:0000313" key="2">
    <source>
        <dbReference type="EMBL" id="OBU11682.1"/>
    </source>
</evidence>
<dbReference type="Pfam" id="PF18668">
    <property type="entry name" value="Tail_spike_N"/>
    <property type="match status" value="1"/>
</dbReference>
<proteinExistence type="predicted"/>
<evidence type="ECO:0000313" key="3">
    <source>
        <dbReference type="Proteomes" id="UP000092247"/>
    </source>
</evidence>
<dbReference type="Proteomes" id="UP000092247">
    <property type="component" value="Unassembled WGS sequence"/>
</dbReference>
<comment type="caution">
    <text evidence="2">The sequence shown here is derived from an EMBL/GenBank/DDBJ whole genome shotgun (WGS) entry which is preliminary data.</text>
</comment>
<dbReference type="InterPro" id="IPR040775">
    <property type="entry name" value="Tail_spike_N"/>
</dbReference>
<dbReference type="RefSeq" id="WP_067421114.1">
    <property type="nucleotide sequence ID" value="NZ_LZEX01000001.1"/>
</dbReference>
<feature type="domain" description="Tail spike TSP1/Gp66 N-terminal" evidence="1">
    <location>
        <begin position="78"/>
        <end position="134"/>
    </location>
</feature>